<keyword evidence="2" id="KW-1185">Reference proteome</keyword>
<accession>A0A5C6AZV8</accession>
<gene>
    <name evidence="1" type="ORF">Pla52n_28860</name>
</gene>
<protein>
    <submittedName>
        <fullName evidence="1">Uncharacterized protein</fullName>
    </submittedName>
</protein>
<proteinExistence type="predicted"/>
<name>A0A5C6AZV8_9BACT</name>
<reference evidence="1 2" key="1">
    <citation type="submission" date="2019-02" db="EMBL/GenBank/DDBJ databases">
        <title>Deep-cultivation of Planctomycetes and their phenomic and genomic characterization uncovers novel biology.</title>
        <authorList>
            <person name="Wiegand S."/>
            <person name="Jogler M."/>
            <person name="Boedeker C."/>
            <person name="Pinto D."/>
            <person name="Vollmers J."/>
            <person name="Rivas-Marin E."/>
            <person name="Kohn T."/>
            <person name="Peeters S.H."/>
            <person name="Heuer A."/>
            <person name="Rast P."/>
            <person name="Oberbeckmann S."/>
            <person name="Bunk B."/>
            <person name="Jeske O."/>
            <person name="Meyerdierks A."/>
            <person name="Storesund J.E."/>
            <person name="Kallscheuer N."/>
            <person name="Luecker S."/>
            <person name="Lage O.M."/>
            <person name="Pohl T."/>
            <person name="Merkel B.J."/>
            <person name="Hornburger P."/>
            <person name="Mueller R.-W."/>
            <person name="Bruemmer F."/>
            <person name="Labrenz M."/>
            <person name="Spormann A.M."/>
            <person name="Op Den Camp H."/>
            <person name="Overmann J."/>
            <person name="Amann R."/>
            <person name="Jetten M.S.M."/>
            <person name="Mascher T."/>
            <person name="Medema M.H."/>
            <person name="Devos D.P."/>
            <person name="Kaster A.-K."/>
            <person name="Ovreas L."/>
            <person name="Rohde M."/>
            <person name="Galperin M.Y."/>
            <person name="Jogler C."/>
        </authorList>
    </citation>
    <scope>NUCLEOTIDE SEQUENCE [LARGE SCALE GENOMIC DNA]</scope>
    <source>
        <strain evidence="1 2">Pla52n</strain>
    </source>
</reference>
<dbReference type="Proteomes" id="UP000320176">
    <property type="component" value="Unassembled WGS sequence"/>
</dbReference>
<dbReference type="AlphaFoldDB" id="A0A5C6AZV8"/>
<sequence>MYVGDLLHDGRIAFIATRTPWTSPRVLSEYKPPGVKVSTPYFVMHSMTYRLPTPGHQLWVGAWGQCGGCVGSDSGFGIEGAIWLG</sequence>
<evidence type="ECO:0000313" key="1">
    <source>
        <dbReference type="EMBL" id="TWU04841.1"/>
    </source>
</evidence>
<evidence type="ECO:0000313" key="2">
    <source>
        <dbReference type="Proteomes" id="UP000320176"/>
    </source>
</evidence>
<dbReference type="EMBL" id="SJPN01000003">
    <property type="protein sequence ID" value="TWU04841.1"/>
    <property type="molecule type" value="Genomic_DNA"/>
</dbReference>
<organism evidence="1 2">
    <name type="scientific">Stieleria varia</name>
    <dbReference type="NCBI Taxonomy" id="2528005"/>
    <lineage>
        <taxon>Bacteria</taxon>
        <taxon>Pseudomonadati</taxon>
        <taxon>Planctomycetota</taxon>
        <taxon>Planctomycetia</taxon>
        <taxon>Pirellulales</taxon>
        <taxon>Pirellulaceae</taxon>
        <taxon>Stieleria</taxon>
    </lineage>
</organism>
<comment type="caution">
    <text evidence="1">The sequence shown here is derived from an EMBL/GenBank/DDBJ whole genome shotgun (WGS) entry which is preliminary data.</text>
</comment>